<dbReference type="UniPathway" id="UPA00331">
    <property type="reaction ID" value="UER00451"/>
</dbReference>
<dbReference type="FunFam" id="3.60.90.10:FF:000009">
    <property type="entry name" value="S-adenosylmethionine decarboxylase proenzyme"/>
    <property type="match status" value="1"/>
</dbReference>
<keyword evidence="6" id="KW-0949">S-adenosyl-L-methionine</keyword>
<comment type="similarity">
    <text evidence="3">Belongs to the eukaryotic AdoMetDC family.</text>
</comment>
<evidence type="ECO:0000256" key="14">
    <source>
        <dbReference type="ARBA" id="ARBA00023317"/>
    </source>
</evidence>
<organism evidence="16">
    <name type="scientific">Strigomonas oncopelti</name>
    <name type="common">Parasitic flagellate</name>
    <name type="synonym">Crithidia oncopelti</name>
    <dbReference type="NCBI Taxonomy" id="5657"/>
    <lineage>
        <taxon>Eukaryota</taxon>
        <taxon>Discoba</taxon>
        <taxon>Euglenozoa</taxon>
        <taxon>Kinetoplastea</taxon>
        <taxon>Metakinetoplastina</taxon>
        <taxon>Trypanosomatida</taxon>
        <taxon>Trypanosomatidae</taxon>
        <taxon>Strigomonadinae</taxon>
        <taxon>Strigomonas</taxon>
    </lineage>
</organism>
<evidence type="ECO:0000256" key="13">
    <source>
        <dbReference type="ARBA" id="ARBA00023270"/>
    </source>
</evidence>
<name>U5KLN3_STROO</name>
<dbReference type="GO" id="GO:0008295">
    <property type="term" value="P:spermidine biosynthetic process"/>
    <property type="evidence" value="ECO:0007669"/>
    <property type="project" value="UniProtKB-KW"/>
</dbReference>
<comment type="cofactor">
    <cofactor evidence="1">
        <name>pyruvate</name>
        <dbReference type="ChEBI" id="CHEBI:15361"/>
    </cofactor>
</comment>
<accession>U5KLN3</accession>
<comment type="catalytic activity">
    <reaction evidence="15">
        <text>S-adenosyl-L-methionine + H(+) = S-adenosyl 3-(methylsulfanyl)propylamine + CO2</text>
        <dbReference type="Rhea" id="RHEA:15981"/>
        <dbReference type="ChEBI" id="CHEBI:15378"/>
        <dbReference type="ChEBI" id="CHEBI:16526"/>
        <dbReference type="ChEBI" id="CHEBI:57443"/>
        <dbReference type="ChEBI" id="CHEBI:59789"/>
        <dbReference type="EC" id="4.1.1.50"/>
    </reaction>
</comment>
<evidence type="ECO:0000256" key="12">
    <source>
        <dbReference type="ARBA" id="ARBA00023239"/>
    </source>
</evidence>
<evidence type="ECO:0000256" key="7">
    <source>
        <dbReference type="ARBA" id="ARBA00022793"/>
    </source>
</evidence>
<evidence type="ECO:0000256" key="9">
    <source>
        <dbReference type="ARBA" id="ARBA00023066"/>
    </source>
</evidence>
<evidence type="ECO:0000313" key="16">
    <source>
        <dbReference type="EMBL" id="AGT02616.1"/>
    </source>
</evidence>
<evidence type="ECO:0000256" key="3">
    <source>
        <dbReference type="ARBA" id="ARBA00008466"/>
    </source>
</evidence>
<keyword evidence="9" id="KW-0745">Spermidine biosynthesis</keyword>
<dbReference type="SUPFAM" id="SSF56276">
    <property type="entry name" value="S-adenosylmethionine decarboxylase"/>
    <property type="match status" value="1"/>
</dbReference>
<keyword evidence="8" id="KW-0068">Autocatalytic cleavage</keyword>
<evidence type="ECO:0000256" key="5">
    <source>
        <dbReference type="ARBA" id="ARBA00020217"/>
    </source>
</evidence>
<keyword evidence="10" id="KW-0620">Polyamine biosynthesis</keyword>
<evidence type="ECO:0000256" key="10">
    <source>
        <dbReference type="ARBA" id="ARBA00023115"/>
    </source>
</evidence>
<dbReference type="Pfam" id="PF01536">
    <property type="entry name" value="SAM_decarbox"/>
    <property type="match status" value="1"/>
</dbReference>
<dbReference type="GO" id="GO:0004014">
    <property type="term" value="F:adenosylmethionine decarboxylase activity"/>
    <property type="evidence" value="ECO:0007669"/>
    <property type="project" value="UniProtKB-EC"/>
</dbReference>
<dbReference type="GO" id="GO:0005829">
    <property type="term" value="C:cytosol"/>
    <property type="evidence" value="ECO:0007669"/>
    <property type="project" value="TreeGrafter"/>
</dbReference>
<keyword evidence="13" id="KW-0704">Schiff base</keyword>
<dbReference type="Gene3D" id="3.60.90.10">
    <property type="entry name" value="S-adenosylmethionine decarboxylase"/>
    <property type="match status" value="1"/>
</dbReference>
<dbReference type="PROSITE" id="PS01336">
    <property type="entry name" value="ADOMETDC"/>
    <property type="match status" value="1"/>
</dbReference>
<keyword evidence="14" id="KW-0670">Pyruvate</keyword>
<keyword evidence="12 16" id="KW-0456">Lyase</keyword>
<evidence type="ECO:0000256" key="4">
    <source>
        <dbReference type="ARBA" id="ARBA00012357"/>
    </source>
</evidence>
<evidence type="ECO:0000256" key="11">
    <source>
        <dbReference type="ARBA" id="ARBA00023145"/>
    </source>
</evidence>
<sequence length="424" mass="47908">MSAPSPNTKDPLTLMAMWGSMRGYDPEQGFSFEGPEKRLEIIVRFLDETNKDGFFSYEDEAWETVVGALNAQIVSREKNEHIKSYVLTESSLFVMKNKIILITCGTTTLLMSVPHILELISCMRAELEWVSFMHKNYSFPWEQKGPHTSLAEEFNHLKAHFPTGRPYILGPVDSDHYFFFCYDDIIRNSSQPDTAYETDAQLSMTMYGLDPNQTRYWFSDKYECTNEVTASIREHTHLNQLFPADEGWKLHDLQFEPCGYSINSINGANYQTIHITPESHCSFASYETNKDATNYFATVRNVLRVFRPQRFTVIVMVDPFSKIGKAFHDGQRIGVEPVYFTAGAHVERLAGGEEAETDGDAFIDYCVLHRTVNEFTPGYAAMKTNYILRSALEDARAAAAQKAAATTVADDGAKPAAVEKEGDA</sequence>
<dbReference type="PANTHER" id="PTHR11570:SF0">
    <property type="entry name" value="S-ADENOSYLMETHIONINE DECARBOXYLASE PROENZYME"/>
    <property type="match status" value="1"/>
</dbReference>
<dbReference type="PANTHER" id="PTHR11570">
    <property type="entry name" value="S-ADENOSYLMETHIONINE DECARBOXYLASE"/>
    <property type="match status" value="1"/>
</dbReference>
<dbReference type="InterPro" id="IPR048283">
    <property type="entry name" value="AdoMetDC-like"/>
</dbReference>
<evidence type="ECO:0000256" key="6">
    <source>
        <dbReference type="ARBA" id="ARBA00022691"/>
    </source>
</evidence>
<evidence type="ECO:0000256" key="2">
    <source>
        <dbReference type="ARBA" id="ARBA00004911"/>
    </source>
</evidence>
<protein>
    <recommendedName>
        <fullName evidence="5">S-adenosylmethionine decarboxylase proenzyme</fullName>
        <ecNumber evidence="4">4.1.1.50</ecNumber>
    </recommendedName>
</protein>
<dbReference type="AlphaFoldDB" id="U5KLN3"/>
<comment type="pathway">
    <text evidence="2">Amine and polyamine biosynthesis; S-adenosylmethioninamine biosynthesis; S-adenosylmethioninamine from S-adenosyl-L-methionine: step 1/1.</text>
</comment>
<keyword evidence="7" id="KW-0210">Decarboxylase</keyword>
<dbReference type="InterPro" id="IPR016067">
    <property type="entry name" value="S-AdoMet_deCO2ase_core"/>
</dbReference>
<reference evidence="16" key="1">
    <citation type="submission" date="2013-01" db="EMBL/GenBank/DDBJ databases">
        <title>Genomic Cooperation Between Trypanosomatids and Their Bacterial Endosymbionts in the Synthesis of Essential Amino Acids Heavily Influenced by Multiple Lateral Gene Transfer Events.</title>
        <authorList>
            <person name="Alves J.M.P."/>
            <person name="Klein C."/>
            <person name="Maia da Silva F."/>
            <person name="Costa Martins A.G."/>
            <person name="Serrano M.G."/>
            <person name="Buck G.A."/>
            <person name="Vasconcelos A.T.R."/>
            <person name="France-Sagot M."/>
            <person name="Teixeira M.M.G."/>
            <person name="Motta M.C.M."/>
            <person name="Camargo E.P."/>
        </authorList>
    </citation>
    <scope>NUCLEOTIDE SEQUENCE</scope>
</reference>
<dbReference type="EMBL" id="KC545086">
    <property type="protein sequence ID" value="AGT02616.1"/>
    <property type="molecule type" value="Genomic_DNA"/>
</dbReference>
<evidence type="ECO:0000256" key="15">
    <source>
        <dbReference type="ARBA" id="ARBA00048112"/>
    </source>
</evidence>
<dbReference type="EC" id="4.1.1.50" evidence="4"/>
<dbReference type="GO" id="GO:0006597">
    <property type="term" value="P:spermine biosynthetic process"/>
    <property type="evidence" value="ECO:0007669"/>
    <property type="project" value="TreeGrafter"/>
</dbReference>
<keyword evidence="11" id="KW-0865">Zymogen</keyword>
<dbReference type="Gene3D" id="3.30.360.50">
    <property type="entry name" value="S-adenosylmethionine decarboxylase"/>
    <property type="match status" value="1"/>
</dbReference>
<evidence type="ECO:0000256" key="1">
    <source>
        <dbReference type="ARBA" id="ARBA00001928"/>
    </source>
</evidence>
<dbReference type="InterPro" id="IPR018166">
    <property type="entry name" value="S-AdoMet_deCO2ase_CS"/>
</dbReference>
<proteinExistence type="inferred from homology"/>
<evidence type="ECO:0000256" key="8">
    <source>
        <dbReference type="ARBA" id="ARBA00022813"/>
    </source>
</evidence>